<organism evidence="3 4">
    <name type="scientific">Antrihabitans stalactiti</name>
    <dbReference type="NCBI Taxonomy" id="2584121"/>
    <lineage>
        <taxon>Bacteria</taxon>
        <taxon>Bacillati</taxon>
        <taxon>Actinomycetota</taxon>
        <taxon>Actinomycetes</taxon>
        <taxon>Mycobacteriales</taxon>
        <taxon>Nocardiaceae</taxon>
        <taxon>Antrihabitans</taxon>
    </lineage>
</organism>
<dbReference type="Proteomes" id="UP000535543">
    <property type="component" value="Unassembled WGS sequence"/>
</dbReference>
<evidence type="ECO:0000313" key="3">
    <source>
        <dbReference type="EMBL" id="NMN95630.1"/>
    </source>
</evidence>
<dbReference type="SUPFAM" id="SSF51556">
    <property type="entry name" value="Metallo-dependent hydrolases"/>
    <property type="match status" value="1"/>
</dbReference>
<gene>
    <name evidence="3" type="ORF">FGL95_11355</name>
</gene>
<feature type="domain" description="Amidohydrolase-related" evidence="2">
    <location>
        <begin position="8"/>
        <end position="352"/>
    </location>
</feature>
<evidence type="ECO:0000259" key="2">
    <source>
        <dbReference type="Pfam" id="PF04909"/>
    </source>
</evidence>
<comment type="similarity">
    <text evidence="1">Belongs to the metallo-dependent hydrolases superfamily.</text>
</comment>
<proteinExistence type="inferred from homology"/>
<reference evidence="3 4" key="2">
    <citation type="submission" date="2020-06" db="EMBL/GenBank/DDBJ databases">
        <title>Antribacter stalactiti gen. nov., sp. nov., a new member of the family Nacardiaceae isolated from a cave.</title>
        <authorList>
            <person name="Kim I.S."/>
        </authorList>
    </citation>
    <scope>NUCLEOTIDE SEQUENCE [LARGE SCALE GENOMIC DNA]</scope>
    <source>
        <strain evidence="3 4">YC2-7</strain>
    </source>
</reference>
<dbReference type="RefSeq" id="WP_169586677.1">
    <property type="nucleotide sequence ID" value="NZ_VCQU01000003.1"/>
</dbReference>
<reference evidence="3 4" key="1">
    <citation type="submission" date="2019-05" db="EMBL/GenBank/DDBJ databases">
        <authorList>
            <person name="Lee S.D."/>
        </authorList>
    </citation>
    <scope>NUCLEOTIDE SEQUENCE [LARGE SCALE GENOMIC DNA]</scope>
    <source>
        <strain evidence="3 4">YC2-7</strain>
    </source>
</reference>
<dbReference type="InterPro" id="IPR052350">
    <property type="entry name" value="Metallo-dep_Lactonases"/>
</dbReference>
<dbReference type="AlphaFoldDB" id="A0A848KHF1"/>
<evidence type="ECO:0000256" key="1">
    <source>
        <dbReference type="ARBA" id="ARBA00038310"/>
    </source>
</evidence>
<accession>A0A848KHF1</accession>
<protein>
    <recommendedName>
        <fullName evidence="2">Amidohydrolase-related domain-containing protein</fullName>
    </recommendedName>
</protein>
<name>A0A848KHF1_9NOCA</name>
<comment type="caution">
    <text evidence="3">The sequence shown here is derived from an EMBL/GenBank/DDBJ whole genome shotgun (WGS) entry which is preliminary data.</text>
</comment>
<dbReference type="InterPro" id="IPR032466">
    <property type="entry name" value="Metal_Hydrolase"/>
</dbReference>
<dbReference type="PANTHER" id="PTHR43569:SF1">
    <property type="entry name" value="BLL3371 PROTEIN"/>
    <property type="match status" value="1"/>
</dbReference>
<dbReference type="InterPro" id="IPR006680">
    <property type="entry name" value="Amidohydro-rel"/>
</dbReference>
<dbReference type="EMBL" id="VCQU01000003">
    <property type="protein sequence ID" value="NMN95630.1"/>
    <property type="molecule type" value="Genomic_DNA"/>
</dbReference>
<dbReference type="PANTHER" id="PTHR43569">
    <property type="entry name" value="AMIDOHYDROLASE"/>
    <property type="match status" value="1"/>
</dbReference>
<dbReference type="Gene3D" id="3.20.20.140">
    <property type="entry name" value="Metal-dependent hydrolases"/>
    <property type="match status" value="1"/>
</dbReference>
<keyword evidence="4" id="KW-1185">Reference proteome</keyword>
<dbReference type="Pfam" id="PF04909">
    <property type="entry name" value="Amidohydro_2"/>
    <property type="match status" value="1"/>
</dbReference>
<sequence length="354" mass="38781">MTAPTRIVDAHMHQWDPRTTPRDWRLTLNPLVYVPPLLDLAFKFVSRSDRESIADPAYLVNPYLLDEYGFDAGDLPIDTVVHVDSGWHGRGELAPVDETRWIAGLPFGDGAPRLGAIIGAADPSSPRFGSVLDAHADASPLFRGIRCLAAHHQDKGVRSWTTRNRLLMQPRFLDGFGQLAERDLVFETWVYSHDLPDVTELARRFPDTTIVLDHFGTPAGVLGPVGRSTGRSEAERRGLFDAWRDDLSAVAQHSNVVVKVSGLTLPVLGHQLPLRGQSVAVPELVARLQPLADHVIDVFGSGRSMWGSNSPLEKPVSTMAANVATMVELVRDRGSAAVADIFAATAERIYRIAP</sequence>
<evidence type="ECO:0000313" key="4">
    <source>
        <dbReference type="Proteomes" id="UP000535543"/>
    </source>
</evidence>
<dbReference type="GO" id="GO:0016787">
    <property type="term" value="F:hydrolase activity"/>
    <property type="evidence" value="ECO:0007669"/>
    <property type="project" value="InterPro"/>
</dbReference>